<dbReference type="OrthoDB" id="10510345at2759"/>
<proteinExistence type="predicted"/>
<sequence>MIQSKKLNCLDPEMFIYGLYAIESHKCDIGSQTELKVDNNNVIVNRQRSLSIGDDTKHLGDLNCLRSKFQTNENSKIYEKNLNKFESMVSNLKNKKYSENLNSSEQLENKMEDNFNRRCSLSCDLSQNRSQKNLDFINKLKANNSKKEQTGLTKKKKLSQRQFSLDLGNEHSEKFNGGMKQNNSLHKSTIIECEIENDLEFNYPVQDTKTTKKWLSKLIDSFNKSNSDA</sequence>
<keyword evidence="1" id="KW-0175">Coiled coil</keyword>
<reference evidence="2" key="1">
    <citation type="submission" date="2021-02" db="EMBL/GenBank/DDBJ databases">
        <authorList>
            <person name="Nowell W R."/>
        </authorList>
    </citation>
    <scope>NUCLEOTIDE SEQUENCE</scope>
    <source>
        <strain evidence="2">Ploen Becks lab</strain>
    </source>
</reference>
<dbReference type="Proteomes" id="UP000663879">
    <property type="component" value="Unassembled WGS sequence"/>
</dbReference>
<dbReference type="EMBL" id="CAJNOC010005504">
    <property type="protein sequence ID" value="CAF1054078.1"/>
    <property type="molecule type" value="Genomic_DNA"/>
</dbReference>
<accession>A0A814KQA6</accession>
<gene>
    <name evidence="2" type="ORF">OXX778_LOCUS18969</name>
</gene>
<evidence type="ECO:0000313" key="2">
    <source>
        <dbReference type="EMBL" id="CAF1054078.1"/>
    </source>
</evidence>
<keyword evidence="3" id="KW-1185">Reference proteome</keyword>
<name>A0A814KQA6_9BILA</name>
<protein>
    <submittedName>
        <fullName evidence="2">Uncharacterized protein</fullName>
    </submittedName>
</protein>
<organism evidence="2 3">
    <name type="scientific">Brachionus calyciflorus</name>
    <dbReference type="NCBI Taxonomy" id="104777"/>
    <lineage>
        <taxon>Eukaryota</taxon>
        <taxon>Metazoa</taxon>
        <taxon>Spiralia</taxon>
        <taxon>Gnathifera</taxon>
        <taxon>Rotifera</taxon>
        <taxon>Eurotatoria</taxon>
        <taxon>Monogononta</taxon>
        <taxon>Pseudotrocha</taxon>
        <taxon>Ploima</taxon>
        <taxon>Brachionidae</taxon>
        <taxon>Brachionus</taxon>
    </lineage>
</organism>
<feature type="coiled-coil region" evidence="1">
    <location>
        <begin position="75"/>
        <end position="114"/>
    </location>
</feature>
<comment type="caution">
    <text evidence="2">The sequence shown here is derived from an EMBL/GenBank/DDBJ whole genome shotgun (WGS) entry which is preliminary data.</text>
</comment>
<evidence type="ECO:0000313" key="3">
    <source>
        <dbReference type="Proteomes" id="UP000663879"/>
    </source>
</evidence>
<dbReference type="AlphaFoldDB" id="A0A814KQA6"/>
<evidence type="ECO:0000256" key="1">
    <source>
        <dbReference type="SAM" id="Coils"/>
    </source>
</evidence>